<gene>
    <name evidence="2" type="ORF">SBF1_2640003</name>
</gene>
<evidence type="ECO:0008006" key="4">
    <source>
        <dbReference type="Google" id="ProtNLM"/>
    </source>
</evidence>
<keyword evidence="1" id="KW-0812">Transmembrane</keyword>
<evidence type="ECO:0000313" key="2">
    <source>
        <dbReference type="EMBL" id="SPF42549.1"/>
    </source>
</evidence>
<protein>
    <recommendedName>
        <fullName evidence="4">DUF2784 family protein</fullName>
    </recommendedName>
</protein>
<dbReference type="Proteomes" id="UP000238916">
    <property type="component" value="Unassembled WGS sequence"/>
</dbReference>
<evidence type="ECO:0000256" key="1">
    <source>
        <dbReference type="SAM" id="Phobius"/>
    </source>
</evidence>
<reference evidence="3" key="1">
    <citation type="submission" date="2018-02" db="EMBL/GenBank/DDBJ databases">
        <authorList>
            <person name="Hausmann B."/>
        </authorList>
    </citation>
    <scope>NUCLEOTIDE SEQUENCE [LARGE SCALE GENOMIC DNA]</scope>
    <source>
        <strain evidence="3">Peat soil MAG SbF1</strain>
    </source>
</reference>
<feature type="transmembrane region" description="Helical" evidence="1">
    <location>
        <begin position="94"/>
        <end position="111"/>
    </location>
</feature>
<dbReference type="AlphaFoldDB" id="A0A2U3KSN2"/>
<keyword evidence="1" id="KW-0472">Membrane</keyword>
<proteinExistence type="predicted"/>
<sequence>MSNASKLLALKIVHTTIWVFYVSILVYMYYLVFLNKIDYTFWIAVFSVCLEATIVLIFGWKCPLTVYMERYVEKNEVCSDIFLPQWLAKYNKNGYSILFFLCLILAIYRITTY</sequence>
<name>A0A2U3KSN2_9FIRM</name>
<organism evidence="2 3">
    <name type="scientific">Candidatus Desulfosporosinus infrequens</name>
    <dbReference type="NCBI Taxonomy" id="2043169"/>
    <lineage>
        <taxon>Bacteria</taxon>
        <taxon>Bacillati</taxon>
        <taxon>Bacillota</taxon>
        <taxon>Clostridia</taxon>
        <taxon>Eubacteriales</taxon>
        <taxon>Desulfitobacteriaceae</taxon>
        <taxon>Desulfosporosinus</taxon>
    </lineage>
</organism>
<feature type="transmembrane region" description="Helical" evidence="1">
    <location>
        <begin position="39"/>
        <end position="60"/>
    </location>
</feature>
<accession>A0A2U3KSN2</accession>
<keyword evidence="1" id="KW-1133">Transmembrane helix</keyword>
<evidence type="ECO:0000313" key="3">
    <source>
        <dbReference type="Proteomes" id="UP000238916"/>
    </source>
</evidence>
<feature type="transmembrane region" description="Helical" evidence="1">
    <location>
        <begin position="12"/>
        <end position="33"/>
    </location>
</feature>
<dbReference type="EMBL" id="OMOF01000184">
    <property type="protein sequence ID" value="SPF42549.1"/>
    <property type="molecule type" value="Genomic_DNA"/>
</dbReference>